<dbReference type="RefSeq" id="WP_379835186.1">
    <property type="nucleotide sequence ID" value="NZ_JBHRYQ010000001.1"/>
</dbReference>
<dbReference type="InterPro" id="IPR002716">
    <property type="entry name" value="PIN_dom"/>
</dbReference>
<organism evidence="2 3">
    <name type="scientific">Lacihabitans lacunae</name>
    <dbReference type="NCBI Taxonomy" id="1028214"/>
    <lineage>
        <taxon>Bacteria</taxon>
        <taxon>Pseudomonadati</taxon>
        <taxon>Bacteroidota</taxon>
        <taxon>Cytophagia</taxon>
        <taxon>Cytophagales</taxon>
        <taxon>Leadbetterellaceae</taxon>
        <taxon>Lacihabitans</taxon>
    </lineage>
</organism>
<name>A0ABV7YS93_9BACT</name>
<dbReference type="Gene3D" id="3.40.50.1010">
    <property type="entry name" value="5'-nuclease"/>
    <property type="match status" value="1"/>
</dbReference>
<dbReference type="CDD" id="cd09872">
    <property type="entry name" value="PIN_Sll0205-like"/>
    <property type="match status" value="1"/>
</dbReference>
<gene>
    <name evidence="2" type="ORF">ACFOOI_03660</name>
</gene>
<sequence>MKYLLDTHTLIWAITNKEKLSKKVKNILESSETVIYVSAISYWEISLKFALGKIDLIGGDSQDLLNESLKLGFTNIPLKPEICTTFKNLTANYHRDPFDRMLIWKSISENYTLLTKDESIKLYKTEGLKTIW</sequence>
<comment type="caution">
    <text evidence="2">The sequence shown here is derived from an EMBL/GenBank/DDBJ whole genome shotgun (WGS) entry which is preliminary data.</text>
</comment>
<dbReference type="Proteomes" id="UP001595616">
    <property type="component" value="Unassembled WGS sequence"/>
</dbReference>
<keyword evidence="3" id="KW-1185">Reference proteome</keyword>
<dbReference type="SUPFAM" id="SSF88723">
    <property type="entry name" value="PIN domain-like"/>
    <property type="match status" value="1"/>
</dbReference>
<evidence type="ECO:0000313" key="2">
    <source>
        <dbReference type="EMBL" id="MFC3809741.1"/>
    </source>
</evidence>
<feature type="domain" description="PIN" evidence="1">
    <location>
        <begin position="3"/>
        <end position="121"/>
    </location>
</feature>
<evidence type="ECO:0000313" key="3">
    <source>
        <dbReference type="Proteomes" id="UP001595616"/>
    </source>
</evidence>
<dbReference type="PANTHER" id="PTHR36173:SF2">
    <property type="entry name" value="RIBONUCLEASE VAPC16"/>
    <property type="match status" value="1"/>
</dbReference>
<protein>
    <submittedName>
        <fullName evidence="2">Type II toxin-antitoxin system VapC family toxin</fullName>
    </submittedName>
</protein>
<accession>A0ABV7YS93</accession>
<dbReference type="InterPro" id="IPR029060">
    <property type="entry name" value="PIN-like_dom_sf"/>
</dbReference>
<proteinExistence type="predicted"/>
<reference evidence="3" key="1">
    <citation type="journal article" date="2019" name="Int. J. Syst. Evol. Microbiol.">
        <title>The Global Catalogue of Microorganisms (GCM) 10K type strain sequencing project: providing services to taxonomists for standard genome sequencing and annotation.</title>
        <authorList>
            <consortium name="The Broad Institute Genomics Platform"/>
            <consortium name="The Broad Institute Genome Sequencing Center for Infectious Disease"/>
            <person name="Wu L."/>
            <person name="Ma J."/>
        </authorList>
    </citation>
    <scope>NUCLEOTIDE SEQUENCE [LARGE SCALE GENOMIC DNA]</scope>
    <source>
        <strain evidence="3">CECT 7956</strain>
    </source>
</reference>
<dbReference type="Pfam" id="PF01850">
    <property type="entry name" value="PIN"/>
    <property type="match status" value="1"/>
</dbReference>
<evidence type="ECO:0000259" key="1">
    <source>
        <dbReference type="Pfam" id="PF01850"/>
    </source>
</evidence>
<dbReference type="InterPro" id="IPR041705">
    <property type="entry name" value="PIN_Sll0205"/>
</dbReference>
<dbReference type="InterPro" id="IPR052919">
    <property type="entry name" value="TA_system_RNase"/>
</dbReference>
<dbReference type="PANTHER" id="PTHR36173">
    <property type="entry name" value="RIBONUCLEASE VAPC16-RELATED"/>
    <property type="match status" value="1"/>
</dbReference>
<dbReference type="EMBL" id="JBHRYQ010000001">
    <property type="protein sequence ID" value="MFC3809741.1"/>
    <property type="molecule type" value="Genomic_DNA"/>
</dbReference>